<dbReference type="InterPro" id="IPR001387">
    <property type="entry name" value="Cro/C1-type_HTH"/>
</dbReference>
<dbReference type="Proteomes" id="UP000326780">
    <property type="component" value="Chromosome"/>
</dbReference>
<evidence type="ECO:0000313" key="3">
    <source>
        <dbReference type="Proteomes" id="UP000326780"/>
    </source>
</evidence>
<dbReference type="PROSITE" id="PS50943">
    <property type="entry name" value="HTH_CROC1"/>
    <property type="match status" value="1"/>
</dbReference>
<dbReference type="EMBL" id="CP045644">
    <property type="protein sequence ID" value="QFZ85687.1"/>
    <property type="molecule type" value="Genomic_DNA"/>
</dbReference>
<protein>
    <recommendedName>
        <fullName evidence="1">HTH cro/C1-type domain-containing protein</fullName>
    </recommendedName>
</protein>
<organism evidence="2 3">
    <name type="scientific">Variovorax paradoxus</name>
    <dbReference type="NCBI Taxonomy" id="34073"/>
    <lineage>
        <taxon>Bacteria</taxon>
        <taxon>Pseudomonadati</taxon>
        <taxon>Pseudomonadota</taxon>
        <taxon>Betaproteobacteria</taxon>
        <taxon>Burkholderiales</taxon>
        <taxon>Comamonadaceae</taxon>
        <taxon>Variovorax</taxon>
    </lineage>
</organism>
<evidence type="ECO:0000259" key="1">
    <source>
        <dbReference type="PROSITE" id="PS50943"/>
    </source>
</evidence>
<dbReference type="SUPFAM" id="SSF47413">
    <property type="entry name" value="lambda repressor-like DNA-binding domains"/>
    <property type="match status" value="1"/>
</dbReference>
<dbReference type="AlphaFoldDB" id="A0A5Q0M9Z0"/>
<reference evidence="2 3" key="1">
    <citation type="submission" date="2019-10" db="EMBL/GenBank/DDBJ databases">
        <title>Complete genome sequence of Variovorax paradoxus 5C-2.</title>
        <authorList>
            <person name="Gogoleva N.E."/>
            <person name="Balkin A.S."/>
        </authorList>
    </citation>
    <scope>NUCLEOTIDE SEQUENCE [LARGE SCALE GENOMIC DNA]</scope>
    <source>
        <strain evidence="2 3">5C-2</strain>
    </source>
</reference>
<proteinExistence type="predicted"/>
<dbReference type="RefSeq" id="WP_153284236.1">
    <property type="nucleotide sequence ID" value="NZ_CP045644.1"/>
</dbReference>
<dbReference type="Gene3D" id="1.10.260.40">
    <property type="entry name" value="lambda repressor-like DNA-binding domains"/>
    <property type="match status" value="1"/>
</dbReference>
<dbReference type="GO" id="GO:0003677">
    <property type="term" value="F:DNA binding"/>
    <property type="evidence" value="ECO:0007669"/>
    <property type="project" value="InterPro"/>
</dbReference>
<gene>
    <name evidence="2" type="ORF">GFK26_24420</name>
</gene>
<name>A0A5Q0M9Z0_VARPD</name>
<sequence>MNASFQDRLISLVAESQPQWKSELARQCGVSAPTVIRWLTDRHSCAGTLHLHAIAAYFKVPARWLATGDGPERVRARRSH</sequence>
<evidence type="ECO:0000313" key="2">
    <source>
        <dbReference type="EMBL" id="QFZ85687.1"/>
    </source>
</evidence>
<dbReference type="InterPro" id="IPR010982">
    <property type="entry name" value="Lambda_DNA-bd_dom_sf"/>
</dbReference>
<feature type="domain" description="HTH cro/C1-type" evidence="1">
    <location>
        <begin position="22"/>
        <end position="65"/>
    </location>
</feature>
<dbReference type="CDD" id="cd00093">
    <property type="entry name" value="HTH_XRE"/>
    <property type="match status" value="1"/>
</dbReference>
<accession>A0A5Q0M9Z0</accession>